<feature type="transmembrane region" description="Helical" evidence="2">
    <location>
        <begin position="51"/>
        <end position="73"/>
    </location>
</feature>
<evidence type="ECO:0000259" key="3">
    <source>
        <dbReference type="Pfam" id="PF12499"/>
    </source>
</evidence>
<dbReference type="Pfam" id="PF12499">
    <property type="entry name" value="DUF3707"/>
    <property type="match status" value="1"/>
</dbReference>
<evidence type="ECO:0000313" key="5">
    <source>
        <dbReference type="Proteomes" id="UP001054857"/>
    </source>
</evidence>
<proteinExistence type="predicted"/>
<comment type="caution">
    <text evidence="4">The sequence shown here is derived from an EMBL/GenBank/DDBJ whole genome shotgun (WGS) entry which is preliminary data.</text>
</comment>
<feature type="non-terminal residue" evidence="4">
    <location>
        <position position="1"/>
    </location>
</feature>
<dbReference type="Proteomes" id="UP001054857">
    <property type="component" value="Unassembled WGS sequence"/>
</dbReference>
<reference evidence="4 5" key="1">
    <citation type="journal article" date="2021" name="Sci. Rep.">
        <title>Genome sequencing of the multicellular alga Astrephomene provides insights into convergent evolution of germ-soma differentiation.</title>
        <authorList>
            <person name="Yamashita S."/>
            <person name="Yamamoto K."/>
            <person name="Matsuzaki R."/>
            <person name="Suzuki S."/>
            <person name="Yamaguchi H."/>
            <person name="Hirooka S."/>
            <person name="Minakuchi Y."/>
            <person name="Miyagishima S."/>
            <person name="Kawachi M."/>
            <person name="Toyoda A."/>
            <person name="Nozaki H."/>
        </authorList>
    </citation>
    <scope>NUCLEOTIDE SEQUENCE [LARGE SCALE GENOMIC DNA]</scope>
    <source>
        <strain evidence="4 5">NIES-4017</strain>
    </source>
</reference>
<name>A0AAD3HJ91_9CHLO</name>
<protein>
    <recommendedName>
        <fullName evidence="3">Pherophorin domain-containing protein</fullName>
    </recommendedName>
</protein>
<keyword evidence="2" id="KW-0472">Membrane</keyword>
<dbReference type="EMBL" id="BMAR01000003">
    <property type="protein sequence ID" value="GFR42693.1"/>
    <property type="molecule type" value="Genomic_DNA"/>
</dbReference>
<organism evidence="4 5">
    <name type="scientific">Astrephomene gubernaculifera</name>
    <dbReference type="NCBI Taxonomy" id="47775"/>
    <lineage>
        <taxon>Eukaryota</taxon>
        <taxon>Viridiplantae</taxon>
        <taxon>Chlorophyta</taxon>
        <taxon>core chlorophytes</taxon>
        <taxon>Chlorophyceae</taxon>
        <taxon>CS clade</taxon>
        <taxon>Chlamydomonadales</taxon>
        <taxon>Astrephomenaceae</taxon>
        <taxon>Astrephomene</taxon>
    </lineage>
</organism>
<feature type="domain" description="Pherophorin" evidence="3">
    <location>
        <begin position="241"/>
        <end position="375"/>
    </location>
</feature>
<feature type="region of interest" description="Disordered" evidence="1">
    <location>
        <begin position="89"/>
        <end position="137"/>
    </location>
</feature>
<feature type="region of interest" description="Disordered" evidence="1">
    <location>
        <begin position="219"/>
        <end position="242"/>
    </location>
</feature>
<dbReference type="InterPro" id="IPR024616">
    <property type="entry name" value="Pherophorin"/>
</dbReference>
<keyword evidence="5" id="KW-1185">Reference proteome</keyword>
<evidence type="ECO:0000313" key="4">
    <source>
        <dbReference type="EMBL" id="GFR42693.1"/>
    </source>
</evidence>
<accession>A0AAD3HJ91</accession>
<evidence type="ECO:0000256" key="2">
    <source>
        <dbReference type="SAM" id="Phobius"/>
    </source>
</evidence>
<keyword evidence="2" id="KW-0812">Transmembrane</keyword>
<feature type="non-terminal residue" evidence="4">
    <location>
        <position position="392"/>
    </location>
</feature>
<feature type="compositionally biased region" description="Acidic residues" evidence="1">
    <location>
        <begin position="231"/>
        <end position="240"/>
    </location>
</feature>
<feature type="compositionally biased region" description="Polar residues" evidence="1">
    <location>
        <begin position="123"/>
        <end position="134"/>
    </location>
</feature>
<dbReference type="AlphaFoldDB" id="A0AAD3HJ91"/>
<sequence>KLCNYNCLCPLRNKQLHWGCPSSQAHANGVGRRQTVGPMSPAAQHLRGRSFGALIVALILLSSVVPGISWAWLPHKHGSLRQSIKSRDYPVSTQNAGSGAHASPAATPEQQLQLQQQGAMKTAPTSGAASQTAEQLQQQHQQQLLHLAQLGSARSWTHLASLQAGGCQDTTCTAPYTMYVVSTAPAPYTSNSIAVPAAAVNSHVAAADGFEEFNMQGQDVISSRTDSSRSDDDDDDDDDGGPMTTCLSLVATGCYAPAARSSPCCTALARHLRQIEIGIDPSCASSVSSIMLNGIPLTRHSSIINSSSSSHSSSARLRISHLRLDYWSALDAQLCITLQPPCNTLVKLCGSSSVAGSKYCLVSYEDKTHDDAKCCNTCQLPVGDGGGGDSGG</sequence>
<keyword evidence="2" id="KW-1133">Transmembrane helix</keyword>
<gene>
    <name evidence="4" type="ORF">Agub_g3615</name>
</gene>
<evidence type="ECO:0000256" key="1">
    <source>
        <dbReference type="SAM" id="MobiDB-lite"/>
    </source>
</evidence>